<dbReference type="InterPro" id="IPR027417">
    <property type="entry name" value="P-loop_NTPase"/>
</dbReference>
<gene>
    <name evidence="10" type="ORF">PRZ01_03980</name>
</gene>
<organism evidence="10 11">
    <name type="scientific">Roseateles koreensis</name>
    <dbReference type="NCBI Taxonomy" id="2987526"/>
    <lineage>
        <taxon>Bacteria</taxon>
        <taxon>Pseudomonadati</taxon>
        <taxon>Pseudomonadota</taxon>
        <taxon>Betaproteobacteria</taxon>
        <taxon>Burkholderiales</taxon>
        <taxon>Sphaerotilaceae</taxon>
        <taxon>Roseateles</taxon>
    </lineage>
</organism>
<keyword evidence="6" id="KW-0408">Iron</keyword>
<evidence type="ECO:0000259" key="9">
    <source>
        <dbReference type="PROSITE" id="PS50893"/>
    </source>
</evidence>
<comment type="caution">
    <text evidence="10">The sequence shown here is derived from an EMBL/GenBank/DDBJ whole genome shotgun (WGS) entry which is preliminary data.</text>
</comment>
<accession>A0ABT5KN61</accession>
<feature type="domain" description="ABC transporter" evidence="9">
    <location>
        <begin position="9"/>
        <end position="239"/>
    </location>
</feature>
<keyword evidence="11" id="KW-1185">Reference proteome</keyword>
<reference evidence="10 11" key="1">
    <citation type="submission" date="2022-10" db="EMBL/GenBank/DDBJ databases">
        <title>paucibacter sp. hw8 Genome sequencing.</title>
        <authorList>
            <person name="Park S."/>
        </authorList>
    </citation>
    <scope>NUCLEOTIDE SEQUENCE [LARGE SCALE GENOMIC DNA]</scope>
    <source>
        <strain evidence="11">hw8</strain>
    </source>
</reference>
<dbReference type="InterPro" id="IPR003593">
    <property type="entry name" value="AAA+_ATPase"/>
</dbReference>
<evidence type="ECO:0000256" key="1">
    <source>
        <dbReference type="ARBA" id="ARBA00022448"/>
    </source>
</evidence>
<name>A0ABT5KN61_9BURK</name>
<evidence type="ECO:0000256" key="4">
    <source>
        <dbReference type="ARBA" id="ARBA00022741"/>
    </source>
</evidence>
<dbReference type="InterPro" id="IPR017871">
    <property type="entry name" value="ABC_transporter-like_CS"/>
</dbReference>
<evidence type="ECO:0000256" key="8">
    <source>
        <dbReference type="ARBA" id="ARBA00023136"/>
    </source>
</evidence>
<evidence type="ECO:0000256" key="5">
    <source>
        <dbReference type="ARBA" id="ARBA00022840"/>
    </source>
</evidence>
<dbReference type="PROSITE" id="PS50893">
    <property type="entry name" value="ABC_TRANSPORTER_2"/>
    <property type="match status" value="1"/>
</dbReference>
<protein>
    <submittedName>
        <fullName evidence="10">ABC transporter ATP-binding protein</fullName>
    </submittedName>
</protein>
<dbReference type="SMART" id="SM00382">
    <property type="entry name" value="AAA"/>
    <property type="match status" value="1"/>
</dbReference>
<evidence type="ECO:0000313" key="10">
    <source>
        <dbReference type="EMBL" id="MDC8784350.1"/>
    </source>
</evidence>
<dbReference type="InterPro" id="IPR015853">
    <property type="entry name" value="ABC_transpr_FbpC"/>
</dbReference>
<dbReference type="CDD" id="cd03259">
    <property type="entry name" value="ABC_Carb_Solutes_like"/>
    <property type="match status" value="1"/>
</dbReference>
<keyword evidence="5 10" id="KW-0067">ATP-binding</keyword>
<keyword evidence="8" id="KW-0472">Membrane</keyword>
<keyword evidence="1" id="KW-0813">Transport</keyword>
<dbReference type="EMBL" id="JAQQXS010000003">
    <property type="protein sequence ID" value="MDC8784350.1"/>
    <property type="molecule type" value="Genomic_DNA"/>
</dbReference>
<dbReference type="PROSITE" id="PS00211">
    <property type="entry name" value="ABC_TRANSPORTER_1"/>
    <property type="match status" value="1"/>
</dbReference>
<evidence type="ECO:0000256" key="7">
    <source>
        <dbReference type="ARBA" id="ARBA00023065"/>
    </source>
</evidence>
<dbReference type="InterPro" id="IPR050093">
    <property type="entry name" value="ABC_SmlMolc_Importer"/>
</dbReference>
<evidence type="ECO:0000313" key="11">
    <source>
        <dbReference type="Proteomes" id="UP001219862"/>
    </source>
</evidence>
<dbReference type="Pfam" id="PF00005">
    <property type="entry name" value="ABC_tran"/>
    <property type="match status" value="1"/>
</dbReference>
<keyword evidence="4" id="KW-0547">Nucleotide-binding</keyword>
<dbReference type="InterPro" id="IPR003439">
    <property type="entry name" value="ABC_transporter-like_ATP-bd"/>
</dbReference>
<dbReference type="PANTHER" id="PTHR42781:SF4">
    <property type="entry name" value="SPERMIDINE_PUTRESCINE IMPORT ATP-BINDING PROTEIN POTA"/>
    <property type="match status" value="1"/>
</dbReference>
<evidence type="ECO:0000256" key="6">
    <source>
        <dbReference type="ARBA" id="ARBA00023004"/>
    </source>
</evidence>
<keyword evidence="3" id="KW-0410">Iron transport</keyword>
<dbReference type="RefSeq" id="WP_273595470.1">
    <property type="nucleotide sequence ID" value="NZ_JAQQXS010000003.1"/>
</dbReference>
<keyword evidence="7" id="KW-0406">Ion transport</keyword>
<sequence length="354" mass="38781">MNEVLPMQLQVQQARVNLGGRPVLRDVDVSIPQGQVLALLGGSGCGKTTLLRAIAGLQALHGGHIHMGGRDISRVPAQERGMGVVFQNYALFPNLSVLENIKFGVLADGHGQTEATSRANELLQLVELQAQATKVPAQLSGGQRQRVALARALARKPSLLLMDEPFSALDESFRVPLRRSFRHLQRALGQSCLLVTHDREEAFELADQVAVMFDGRIEQCSPPLTLWRRPQTRRVAEFLGAFNLLDARHAPGVLYRDRGHWISPIAMLTWVPQAASPQGEAQPPSGEAAGDAGDWLLRAQVQACFIGQQRVAIELVNAQGGILTLWADHQSALPEPGRWLDLRVRLADLQYLAE</sequence>
<proteinExistence type="predicted"/>
<dbReference type="Proteomes" id="UP001219862">
    <property type="component" value="Unassembled WGS sequence"/>
</dbReference>
<keyword evidence="2" id="KW-1003">Cell membrane</keyword>
<evidence type="ECO:0000256" key="3">
    <source>
        <dbReference type="ARBA" id="ARBA00022496"/>
    </source>
</evidence>
<dbReference type="SUPFAM" id="SSF52540">
    <property type="entry name" value="P-loop containing nucleoside triphosphate hydrolases"/>
    <property type="match status" value="1"/>
</dbReference>
<dbReference type="Gene3D" id="3.40.50.300">
    <property type="entry name" value="P-loop containing nucleotide triphosphate hydrolases"/>
    <property type="match status" value="1"/>
</dbReference>
<evidence type="ECO:0000256" key="2">
    <source>
        <dbReference type="ARBA" id="ARBA00022475"/>
    </source>
</evidence>
<dbReference type="GO" id="GO:0005524">
    <property type="term" value="F:ATP binding"/>
    <property type="evidence" value="ECO:0007669"/>
    <property type="project" value="UniProtKB-KW"/>
</dbReference>
<dbReference type="PANTHER" id="PTHR42781">
    <property type="entry name" value="SPERMIDINE/PUTRESCINE IMPORT ATP-BINDING PROTEIN POTA"/>
    <property type="match status" value="1"/>
</dbReference>